<comment type="subcellular location">
    <subcellularLocation>
        <location evidence="1">Cell membrane</location>
        <topology evidence="1">Multi-pass membrane protein</topology>
    </subcellularLocation>
</comment>
<evidence type="ECO:0000256" key="7">
    <source>
        <dbReference type="SAM" id="Phobius"/>
    </source>
</evidence>
<sequence>MAKLMAQVKVLIAWALARKPVRAFLLYSEQKGALLASAITYRALFSIFAAVLLGFSVAAVWLAGRPELIQAILDAVDNVIPGLVGEGGLIDTDALLEPASFTVAGIISLVGLLVAAIGAVGALREAIRIMADNTHAAANGLVLMLRDLLFAVILGALLLAAAATTFLGSAFVSTVLGWIGASESGFAEVLTRAVAVLVTLALDAVFIALMFRMLSGLRPSARALWSGSFLGSVGLVVLQQLSGLFVGGATSNPLLATFGSLVALLLWVNLSAQVLLISSAYIVTGIEEDHDRVGERYGAETFAQRRVRRAESSVQSAVEELRHARDAEEKERTADLQQVRESRE</sequence>
<evidence type="ECO:0000256" key="4">
    <source>
        <dbReference type="ARBA" id="ARBA00022989"/>
    </source>
</evidence>
<feature type="transmembrane region" description="Helical" evidence="7">
    <location>
        <begin position="39"/>
        <end position="64"/>
    </location>
</feature>
<dbReference type="InterPro" id="IPR017039">
    <property type="entry name" value="Virul_fac_BrkB"/>
</dbReference>
<comment type="caution">
    <text evidence="8">The sequence shown here is derived from an EMBL/GenBank/DDBJ whole genome shotgun (WGS) entry which is preliminary data.</text>
</comment>
<feature type="transmembrane region" description="Helical" evidence="7">
    <location>
        <begin position="223"/>
        <end position="241"/>
    </location>
</feature>
<feature type="transmembrane region" description="Helical" evidence="7">
    <location>
        <begin position="148"/>
        <end position="181"/>
    </location>
</feature>
<evidence type="ECO:0000256" key="1">
    <source>
        <dbReference type="ARBA" id="ARBA00004651"/>
    </source>
</evidence>
<evidence type="ECO:0000256" key="3">
    <source>
        <dbReference type="ARBA" id="ARBA00022692"/>
    </source>
</evidence>
<dbReference type="RefSeq" id="WP_221856368.1">
    <property type="nucleotide sequence ID" value="NZ_BAAAYV010000002.1"/>
</dbReference>
<keyword evidence="9" id="KW-1185">Reference proteome</keyword>
<dbReference type="Proteomes" id="UP001410795">
    <property type="component" value="Unassembled WGS sequence"/>
</dbReference>
<gene>
    <name evidence="8" type="ORF">GCM10022202_05610</name>
</gene>
<dbReference type="PANTHER" id="PTHR30213:SF1">
    <property type="entry name" value="INNER MEMBRANE PROTEIN YHJD"/>
    <property type="match status" value="1"/>
</dbReference>
<dbReference type="PANTHER" id="PTHR30213">
    <property type="entry name" value="INNER MEMBRANE PROTEIN YHJD"/>
    <property type="match status" value="1"/>
</dbReference>
<evidence type="ECO:0000313" key="9">
    <source>
        <dbReference type="Proteomes" id="UP001410795"/>
    </source>
</evidence>
<keyword evidence="5 7" id="KW-0472">Membrane</keyword>
<keyword evidence="2" id="KW-1003">Cell membrane</keyword>
<feature type="transmembrane region" description="Helical" evidence="7">
    <location>
        <begin position="102"/>
        <end position="127"/>
    </location>
</feature>
<dbReference type="EMBL" id="BAAAYV010000002">
    <property type="protein sequence ID" value="GAA3648858.1"/>
    <property type="molecule type" value="Genomic_DNA"/>
</dbReference>
<evidence type="ECO:0000256" key="2">
    <source>
        <dbReference type="ARBA" id="ARBA00022475"/>
    </source>
</evidence>
<accession>A0ABP7B4X4</accession>
<protein>
    <submittedName>
        <fullName evidence="8">YihY/virulence factor BrkB family protein</fullName>
    </submittedName>
</protein>
<evidence type="ECO:0000256" key="5">
    <source>
        <dbReference type="ARBA" id="ARBA00023136"/>
    </source>
</evidence>
<feature type="transmembrane region" description="Helical" evidence="7">
    <location>
        <begin position="261"/>
        <end position="283"/>
    </location>
</feature>
<evidence type="ECO:0000256" key="6">
    <source>
        <dbReference type="SAM" id="MobiDB-lite"/>
    </source>
</evidence>
<name>A0ABP7B4X4_9MICO</name>
<keyword evidence="3 7" id="KW-0812">Transmembrane</keyword>
<feature type="transmembrane region" description="Helical" evidence="7">
    <location>
        <begin position="193"/>
        <end position="211"/>
    </location>
</feature>
<evidence type="ECO:0000313" key="8">
    <source>
        <dbReference type="EMBL" id="GAA3648858.1"/>
    </source>
</evidence>
<feature type="region of interest" description="Disordered" evidence="6">
    <location>
        <begin position="320"/>
        <end position="344"/>
    </location>
</feature>
<proteinExistence type="predicted"/>
<dbReference type="Pfam" id="PF03631">
    <property type="entry name" value="Virul_fac_BrkB"/>
    <property type="match status" value="1"/>
</dbReference>
<reference evidence="9" key="1">
    <citation type="journal article" date="2019" name="Int. J. Syst. Evol. Microbiol.">
        <title>The Global Catalogue of Microorganisms (GCM) 10K type strain sequencing project: providing services to taxonomists for standard genome sequencing and annotation.</title>
        <authorList>
            <consortium name="The Broad Institute Genomics Platform"/>
            <consortium name="The Broad Institute Genome Sequencing Center for Infectious Disease"/>
            <person name="Wu L."/>
            <person name="Ma J."/>
        </authorList>
    </citation>
    <scope>NUCLEOTIDE SEQUENCE [LARGE SCALE GENOMIC DNA]</scope>
    <source>
        <strain evidence="9">JCM 16546</strain>
    </source>
</reference>
<organism evidence="8 9">
    <name type="scientific">Microbacterium marinilacus</name>
    <dbReference type="NCBI Taxonomy" id="415209"/>
    <lineage>
        <taxon>Bacteria</taxon>
        <taxon>Bacillati</taxon>
        <taxon>Actinomycetota</taxon>
        <taxon>Actinomycetes</taxon>
        <taxon>Micrococcales</taxon>
        <taxon>Microbacteriaceae</taxon>
        <taxon>Microbacterium</taxon>
    </lineage>
</organism>
<keyword evidence="4 7" id="KW-1133">Transmembrane helix</keyword>